<feature type="transmembrane region" description="Helical" evidence="1">
    <location>
        <begin position="34"/>
        <end position="52"/>
    </location>
</feature>
<organism evidence="2">
    <name type="scientific">Helicotheca tamesis</name>
    <dbReference type="NCBI Taxonomy" id="374047"/>
    <lineage>
        <taxon>Eukaryota</taxon>
        <taxon>Sar</taxon>
        <taxon>Stramenopiles</taxon>
        <taxon>Ochrophyta</taxon>
        <taxon>Bacillariophyta</taxon>
        <taxon>Mediophyceae</taxon>
        <taxon>Lithodesmiophycidae</taxon>
        <taxon>Lithodesmiales</taxon>
        <taxon>Lithodesmiaceae</taxon>
        <taxon>Helicotheca</taxon>
    </lineage>
</organism>
<keyword evidence="1" id="KW-1133">Transmembrane helix</keyword>
<evidence type="ECO:0000256" key="1">
    <source>
        <dbReference type="SAM" id="Phobius"/>
    </source>
</evidence>
<protein>
    <recommendedName>
        <fullName evidence="3">EXPERA domain-containing protein</fullName>
    </recommendedName>
</protein>
<gene>
    <name evidence="2" type="ORF">HTAM1171_LOCUS11229</name>
</gene>
<feature type="transmembrane region" description="Helical" evidence="1">
    <location>
        <begin position="58"/>
        <end position="79"/>
    </location>
</feature>
<dbReference type="EMBL" id="HBGV01018146">
    <property type="protein sequence ID" value="CAD9515314.1"/>
    <property type="molecule type" value="Transcribed_RNA"/>
</dbReference>
<feature type="transmembrane region" description="Helical" evidence="1">
    <location>
        <begin position="91"/>
        <end position="113"/>
    </location>
</feature>
<sequence length="261" mass="29999">MCLQPSLSPKESCVRNEVGPCRQQQSPSSLMMPLVGYSVVLIHLILIATTFIDPLSAHATGTLTVHSWLFGWLLAYKYGGGLDNKWVRMEAAILLCSLFQLAVGAFAFSRYYYGPMMGHEKDLFQSLSILYLRENEWIPSHVMEWWELSSQQRFVGLGWYVCEIADILTHQIPFVLLCYIITRNSGGWKAIAIEMRKVWHVAALSGTVHRLLWDVSTCGHYFCDGPYRGFLKEIAEMEQFFWHFVPCITMASYLSLRRRLL</sequence>
<name>A0A7S2N1K0_9STRA</name>
<evidence type="ECO:0008006" key="3">
    <source>
        <dbReference type="Google" id="ProtNLM"/>
    </source>
</evidence>
<evidence type="ECO:0000313" key="2">
    <source>
        <dbReference type="EMBL" id="CAD9515314.1"/>
    </source>
</evidence>
<keyword evidence="1" id="KW-0812">Transmembrane</keyword>
<keyword evidence="1" id="KW-0472">Membrane</keyword>
<accession>A0A7S2N1K0</accession>
<reference evidence="2" key="1">
    <citation type="submission" date="2021-01" db="EMBL/GenBank/DDBJ databases">
        <authorList>
            <person name="Corre E."/>
            <person name="Pelletier E."/>
            <person name="Niang G."/>
            <person name="Scheremetjew M."/>
            <person name="Finn R."/>
            <person name="Kale V."/>
            <person name="Holt S."/>
            <person name="Cochrane G."/>
            <person name="Meng A."/>
            <person name="Brown T."/>
            <person name="Cohen L."/>
        </authorList>
    </citation>
    <scope>NUCLEOTIDE SEQUENCE</scope>
    <source>
        <strain evidence="2">CCMP826</strain>
    </source>
</reference>
<dbReference type="AlphaFoldDB" id="A0A7S2N1K0"/>
<proteinExistence type="predicted"/>